<name>A0ABX3A3W2_9GAMM</name>
<reference evidence="1 2" key="1">
    <citation type="submission" date="2016-08" db="EMBL/GenBank/DDBJ databases">
        <title>Draft genome sequence of Candidatus Piscirickettsia litoralis, from seawater.</title>
        <authorList>
            <person name="Wan X."/>
            <person name="Lee A.J."/>
            <person name="Hou S."/>
            <person name="Donachie S.P."/>
        </authorList>
    </citation>
    <scope>NUCLEOTIDE SEQUENCE [LARGE SCALE GENOMIC DNA]</scope>
    <source>
        <strain evidence="1 2">Y2</strain>
    </source>
</reference>
<evidence type="ECO:0000313" key="2">
    <source>
        <dbReference type="Proteomes" id="UP000094329"/>
    </source>
</evidence>
<sequence>MKLRQLVKNSARFWIGVDKPENLKGLRMATSWGFSINALNDKYNEKWSMTIPQEGVPAWIDSYALSHRLKNKPQHKMVAEEWLNHTLSPNFQVEVVIGQLGNFPVIRKEILQNNSLNQHSISKAELEFSEKMILWPVLSKKNRLGLRRIWRLATKNLPLNDNYIYQHK</sequence>
<dbReference type="EMBL" id="MDTU01000001">
    <property type="protein sequence ID" value="ODN43547.1"/>
    <property type="molecule type" value="Genomic_DNA"/>
</dbReference>
<comment type="caution">
    <text evidence="1">The sequence shown here is derived from an EMBL/GenBank/DDBJ whole genome shotgun (WGS) entry which is preliminary data.</text>
</comment>
<protein>
    <submittedName>
        <fullName evidence="1">Uncharacterized protein</fullName>
    </submittedName>
</protein>
<gene>
    <name evidence="1" type="ORF">BGC07_12250</name>
</gene>
<organism evidence="1 2">
    <name type="scientific">Piscirickettsia litoralis</name>
    <dbReference type="NCBI Taxonomy" id="1891921"/>
    <lineage>
        <taxon>Bacteria</taxon>
        <taxon>Pseudomonadati</taxon>
        <taxon>Pseudomonadota</taxon>
        <taxon>Gammaproteobacteria</taxon>
        <taxon>Thiotrichales</taxon>
        <taxon>Piscirickettsiaceae</taxon>
        <taxon>Piscirickettsia</taxon>
    </lineage>
</organism>
<proteinExistence type="predicted"/>
<accession>A0ABX3A3W2</accession>
<dbReference type="Gene3D" id="3.40.190.10">
    <property type="entry name" value="Periplasmic binding protein-like II"/>
    <property type="match status" value="2"/>
</dbReference>
<evidence type="ECO:0000313" key="1">
    <source>
        <dbReference type="EMBL" id="ODN43547.1"/>
    </source>
</evidence>
<keyword evidence="2" id="KW-1185">Reference proteome</keyword>
<dbReference type="Proteomes" id="UP000094329">
    <property type="component" value="Unassembled WGS sequence"/>
</dbReference>
<dbReference type="RefSeq" id="WP_069313345.1">
    <property type="nucleotide sequence ID" value="NZ_MDTU01000001.1"/>
</dbReference>
<dbReference type="SUPFAM" id="SSF53850">
    <property type="entry name" value="Periplasmic binding protein-like II"/>
    <property type="match status" value="1"/>
</dbReference>